<feature type="region of interest" description="Disordered" evidence="9">
    <location>
        <begin position="935"/>
        <end position="1232"/>
    </location>
</feature>
<feature type="compositionally biased region" description="Polar residues" evidence="9">
    <location>
        <begin position="293"/>
        <end position="316"/>
    </location>
</feature>
<reference evidence="13 14" key="1">
    <citation type="submission" date="2014-09" db="EMBL/GenBank/DDBJ databases">
        <authorList>
            <person name="Magalhaes I.L.F."/>
            <person name="Oliveira U."/>
            <person name="Santos F.R."/>
            <person name="Vidigal T.H.D.A."/>
            <person name="Brescovit A.D."/>
            <person name="Santos A.J."/>
        </authorList>
    </citation>
    <scope>NUCLEOTIDE SEQUENCE [LARGE SCALE GENOMIC DNA]</scope>
</reference>
<dbReference type="InterPro" id="IPR036640">
    <property type="entry name" value="ABC1_TM_sf"/>
</dbReference>
<keyword evidence="3 10" id="KW-0812">Transmembrane</keyword>
<dbReference type="EMBL" id="CCYA01000065">
    <property type="protein sequence ID" value="CEH11756.1"/>
    <property type="molecule type" value="Genomic_DNA"/>
</dbReference>
<evidence type="ECO:0000313" key="14">
    <source>
        <dbReference type="Proteomes" id="UP000054845"/>
    </source>
</evidence>
<evidence type="ECO:0000259" key="12">
    <source>
        <dbReference type="PROSITE" id="PS50929"/>
    </source>
</evidence>
<feature type="compositionally biased region" description="Polar residues" evidence="9">
    <location>
        <begin position="955"/>
        <end position="964"/>
    </location>
</feature>
<dbReference type="AlphaFoldDB" id="A0A0P1B8B0"/>
<dbReference type="Gene3D" id="1.20.1560.10">
    <property type="entry name" value="ABC transporter type 1, transmembrane domain"/>
    <property type="match status" value="1"/>
</dbReference>
<dbReference type="GO" id="GO:0005524">
    <property type="term" value="F:ATP binding"/>
    <property type="evidence" value="ECO:0007669"/>
    <property type="project" value="UniProtKB-KW"/>
</dbReference>
<dbReference type="PANTHER" id="PTHR24221">
    <property type="entry name" value="ATP-BINDING CASSETTE SUB-FAMILY B"/>
    <property type="match status" value="1"/>
</dbReference>
<dbReference type="PROSITE" id="PS50893">
    <property type="entry name" value="ABC_TRANSPORTER_2"/>
    <property type="match status" value="1"/>
</dbReference>
<dbReference type="GO" id="GO:0016020">
    <property type="term" value="C:membrane"/>
    <property type="evidence" value="ECO:0007669"/>
    <property type="project" value="UniProtKB-SubCell"/>
</dbReference>
<feature type="compositionally biased region" description="Basic and acidic residues" evidence="9">
    <location>
        <begin position="939"/>
        <end position="948"/>
    </location>
</feature>
<organism evidence="13 14">
    <name type="scientific">Ceraceosorus bombacis</name>
    <dbReference type="NCBI Taxonomy" id="401625"/>
    <lineage>
        <taxon>Eukaryota</taxon>
        <taxon>Fungi</taxon>
        <taxon>Dikarya</taxon>
        <taxon>Basidiomycota</taxon>
        <taxon>Ustilaginomycotina</taxon>
        <taxon>Exobasidiomycetes</taxon>
        <taxon>Ceraceosorales</taxon>
        <taxon>Ceraceosoraceae</taxon>
        <taxon>Ceraceosorus</taxon>
    </lineage>
</organism>
<evidence type="ECO:0000256" key="9">
    <source>
        <dbReference type="SAM" id="MobiDB-lite"/>
    </source>
</evidence>
<feature type="compositionally biased region" description="Polar residues" evidence="9">
    <location>
        <begin position="1134"/>
        <end position="1145"/>
    </location>
</feature>
<dbReference type="Pfam" id="PF00664">
    <property type="entry name" value="ABC_membrane"/>
    <property type="match status" value="1"/>
</dbReference>
<feature type="compositionally biased region" description="Polar residues" evidence="9">
    <location>
        <begin position="1026"/>
        <end position="1036"/>
    </location>
</feature>
<dbReference type="GO" id="GO:0140359">
    <property type="term" value="F:ABC-type transporter activity"/>
    <property type="evidence" value="ECO:0007669"/>
    <property type="project" value="InterPro"/>
</dbReference>
<keyword evidence="7 10" id="KW-0472">Membrane</keyword>
<keyword evidence="5" id="KW-0067">ATP-binding</keyword>
<dbReference type="SUPFAM" id="SSF52540">
    <property type="entry name" value="P-loop containing nucleoside triphosphate hydrolases"/>
    <property type="match status" value="1"/>
</dbReference>
<dbReference type="InterPro" id="IPR027417">
    <property type="entry name" value="P-loop_NTPase"/>
</dbReference>
<feature type="domain" description="ABC transporter" evidence="11">
    <location>
        <begin position="692"/>
        <end position="926"/>
    </location>
</feature>
<feature type="region of interest" description="Disordered" evidence="9">
    <location>
        <begin position="284"/>
        <end position="330"/>
    </location>
</feature>
<feature type="transmembrane region" description="Helical" evidence="10">
    <location>
        <begin position="50"/>
        <end position="69"/>
    </location>
</feature>
<feature type="compositionally biased region" description="Low complexity" evidence="9">
    <location>
        <begin position="1068"/>
        <end position="1082"/>
    </location>
</feature>
<proteinExistence type="inferred from homology"/>
<name>A0A0P1B8B0_9BASI</name>
<dbReference type="InterPro" id="IPR003439">
    <property type="entry name" value="ABC_transporter-like_ATP-bd"/>
</dbReference>
<keyword evidence="2" id="KW-0813">Transport</keyword>
<dbReference type="OrthoDB" id="6500128at2759"/>
<dbReference type="GO" id="GO:0016887">
    <property type="term" value="F:ATP hydrolysis activity"/>
    <property type="evidence" value="ECO:0007669"/>
    <property type="project" value="InterPro"/>
</dbReference>
<sequence>MSAPGAYLFSGGLPSLAALLTAPSKMHTLDLQSYPGASDWHLEALHALRLAQPSLIILLVLISLARPYVLARAQIRVADIDTEADAAAPSSGRLSPTSAAPQPTPVMIPVRSRRRALNHFLLLALAATHVASGGLIALRAALPDHIWTPSLPRWVGSDIAALIGLLAWALVAGACAIEARSRGQYGRGKVLGSILIGAFTDAAVLGLYASSGDSDFPKTGRWTAAQLAIILVRLAVLYPACALACSDSTQFVRAADLRANAAARAREQQAVGASSSRAAAPASEASSLLTGPANGTNTNYGSTGASTPIPTNGANTPANQQAPKQAGAPGQASGVMGLSVGANTPAPTVKIFAARIASLFPYLWPKDSISLQSLALLCALILVAGRIVNLFVPLTLGNVVDDLTEGTTPWADLVLYAGLKALQGNGGLLSVAQSYAWIPVEQWSDRALSIMAFEKLLDLSMAFHTKRKTGEVLRILDRGSVISSFFQYLFFQVTPIFVDLAVAVFFLWRRFGWGTGVTLAVVMVVYTWVSVAMTTWRTALRRQANNLDSVSRAIHADSLLNWETIKGFSAESYEVERYRKALLAYQASAFKVTASLSLLNMVQNLIITFGTLLASLLVASAVVRGEATSSDFVVMLTYVTQVVGPLNWLGTLYRVIQQNLVDTDKLVELLAQESDVKDLPGAQDLVVTNGEIEFRDVVFSYDGKVNALAGVSFKINMRSSCALVGESGAGKSSILRLLYRFYDIQSGQILIDGQDISKVTQKSLRKAIGIVPQEPSLFNTDIKHNILYGDHNASDEGVEAAARAAQIWDRIQGFPDGMGTVVGERGVRLSGGEKQRVALARTFLKNPKILLLDEATSALDTSTEQLLQTALSTLLDGRSSLTIAHRLSTIVNSDRIVVLDAGRVVESGSHTDLVGRNGVYAGMWRAQINEAKSASGEALSKEDAKLPGEEVASGSAGTATQPTSAVRDEGASTSPSAPKNFLGILPVTSPGAGEPPASLSPVKESPRAEQASAAEEANGRSFAQVEANQSEVTATASPALAPYQVPDAAAEADADPQSSVSAEANAGVSSSVTAAPATVPVPDADETKASVSFPATAAEMSGSPEQSRVERSEPSESDSPSKFRQRITSLVRKVSSSTGAPSTSEGAVLPSSGSTGLLTGVSRGHSRAGSRKGSDAIVQDAVTARMRTVSQADSVATDADAHPSSEITAESQGGSKKKSGASKRRKNKGKKN</sequence>
<feature type="transmembrane region" description="Helical" evidence="10">
    <location>
        <begin position="190"/>
        <end position="210"/>
    </location>
</feature>
<dbReference type="InterPro" id="IPR011527">
    <property type="entry name" value="ABC1_TM_dom"/>
</dbReference>
<dbReference type="InterPro" id="IPR039421">
    <property type="entry name" value="Type_1_exporter"/>
</dbReference>
<evidence type="ECO:0000259" key="11">
    <source>
        <dbReference type="PROSITE" id="PS50893"/>
    </source>
</evidence>
<keyword evidence="6 10" id="KW-1133">Transmembrane helix</keyword>
<feature type="transmembrane region" description="Helical" evidence="10">
    <location>
        <begin position="120"/>
        <end position="142"/>
    </location>
</feature>
<dbReference type="InterPro" id="IPR017871">
    <property type="entry name" value="ABC_transporter-like_CS"/>
</dbReference>
<feature type="domain" description="ABC transmembrane type-1" evidence="12">
    <location>
        <begin position="376"/>
        <end position="658"/>
    </location>
</feature>
<evidence type="ECO:0000256" key="2">
    <source>
        <dbReference type="ARBA" id="ARBA00022448"/>
    </source>
</evidence>
<dbReference type="SMART" id="SM00382">
    <property type="entry name" value="AAA"/>
    <property type="match status" value="1"/>
</dbReference>
<evidence type="ECO:0000256" key="10">
    <source>
        <dbReference type="SAM" id="Phobius"/>
    </source>
</evidence>
<dbReference type="FunFam" id="3.40.50.300:FF:000287">
    <property type="entry name" value="Multidrug ABC transporter ATP-binding protein"/>
    <property type="match status" value="1"/>
</dbReference>
<dbReference type="PROSITE" id="PS00211">
    <property type="entry name" value="ABC_TRANSPORTER_1"/>
    <property type="match status" value="1"/>
</dbReference>
<dbReference type="STRING" id="401625.A0A0P1B8B0"/>
<dbReference type="PANTHER" id="PTHR24221:SF648">
    <property type="entry name" value="ABC-TYPE TRANSPORTER ATR1"/>
    <property type="match status" value="1"/>
</dbReference>
<dbReference type="CDD" id="cd18583">
    <property type="entry name" value="ABC_6TM_HMT1"/>
    <property type="match status" value="1"/>
</dbReference>
<evidence type="ECO:0000256" key="8">
    <source>
        <dbReference type="ARBA" id="ARBA00024363"/>
    </source>
</evidence>
<evidence type="ECO:0000256" key="4">
    <source>
        <dbReference type="ARBA" id="ARBA00022741"/>
    </source>
</evidence>
<keyword evidence="4" id="KW-0547">Nucleotide-binding</keyword>
<keyword evidence="14" id="KW-1185">Reference proteome</keyword>
<feature type="transmembrane region" description="Helical" evidence="10">
    <location>
        <begin position="485"/>
        <end position="507"/>
    </location>
</feature>
<dbReference type="PROSITE" id="PS50929">
    <property type="entry name" value="ABC_TM1F"/>
    <property type="match status" value="1"/>
</dbReference>
<evidence type="ECO:0000256" key="3">
    <source>
        <dbReference type="ARBA" id="ARBA00022692"/>
    </source>
</evidence>
<evidence type="ECO:0000256" key="6">
    <source>
        <dbReference type="ARBA" id="ARBA00022989"/>
    </source>
</evidence>
<feature type="compositionally biased region" description="Basic residues" evidence="9">
    <location>
        <begin position="1215"/>
        <end position="1232"/>
    </location>
</feature>
<dbReference type="Proteomes" id="UP000054845">
    <property type="component" value="Unassembled WGS sequence"/>
</dbReference>
<comment type="similarity">
    <text evidence="8">Belongs to the ABC transporter superfamily. ABCB family. Heavy Metal importer (TC 3.A.1.210) subfamily.</text>
</comment>
<dbReference type="SUPFAM" id="SSF90123">
    <property type="entry name" value="ABC transporter transmembrane region"/>
    <property type="match status" value="1"/>
</dbReference>
<dbReference type="Pfam" id="PF00005">
    <property type="entry name" value="ABC_tran"/>
    <property type="match status" value="1"/>
</dbReference>
<feature type="compositionally biased region" description="Low complexity" evidence="9">
    <location>
        <begin position="1151"/>
        <end position="1160"/>
    </location>
</feature>
<evidence type="ECO:0000256" key="7">
    <source>
        <dbReference type="ARBA" id="ARBA00023136"/>
    </source>
</evidence>
<feature type="transmembrane region" description="Helical" evidence="10">
    <location>
        <begin position="513"/>
        <end position="533"/>
    </location>
</feature>
<evidence type="ECO:0000313" key="13">
    <source>
        <dbReference type="EMBL" id="CEH11756.1"/>
    </source>
</evidence>
<accession>A0A0P1B8B0</accession>
<evidence type="ECO:0000256" key="1">
    <source>
        <dbReference type="ARBA" id="ARBA00004141"/>
    </source>
</evidence>
<feature type="transmembrane region" description="Helical" evidence="10">
    <location>
        <begin position="222"/>
        <end position="245"/>
    </location>
</feature>
<comment type="subcellular location">
    <subcellularLocation>
        <location evidence="1">Membrane</location>
        <topology evidence="1">Multi-pass membrane protein</topology>
    </subcellularLocation>
</comment>
<feature type="transmembrane region" description="Helical" evidence="10">
    <location>
        <begin position="154"/>
        <end position="178"/>
    </location>
</feature>
<evidence type="ECO:0000256" key="5">
    <source>
        <dbReference type="ARBA" id="ARBA00022840"/>
    </source>
</evidence>
<feature type="transmembrane region" description="Helical" evidence="10">
    <location>
        <begin position="605"/>
        <end position="623"/>
    </location>
</feature>
<protein>
    <submittedName>
        <fullName evidence="13">Related to atm1-mitochondrial inner membrane abc transporter involved in the maturation of cytosolic iron-sulfur (Fe s) cluster-containing proteins</fullName>
    </submittedName>
</protein>
<dbReference type="InterPro" id="IPR003593">
    <property type="entry name" value="AAA+_ATPase"/>
</dbReference>
<feature type="compositionally biased region" description="Low complexity" evidence="9">
    <location>
        <begin position="317"/>
        <end position="330"/>
    </location>
</feature>
<dbReference type="Gene3D" id="3.40.50.300">
    <property type="entry name" value="P-loop containing nucleotide triphosphate hydrolases"/>
    <property type="match status" value="1"/>
</dbReference>